<evidence type="ECO:0000313" key="3">
    <source>
        <dbReference type="Proteomes" id="UP000322699"/>
    </source>
</evidence>
<dbReference type="EMBL" id="VRLW01000001">
    <property type="protein sequence ID" value="KAA1258380.1"/>
    <property type="molecule type" value="Genomic_DNA"/>
</dbReference>
<accession>A0A5B1CFN4</accession>
<evidence type="ECO:0000256" key="1">
    <source>
        <dbReference type="SAM" id="MobiDB-lite"/>
    </source>
</evidence>
<proteinExistence type="predicted"/>
<organism evidence="2 3">
    <name type="scientific">Rubripirellula obstinata</name>
    <dbReference type="NCBI Taxonomy" id="406547"/>
    <lineage>
        <taxon>Bacteria</taxon>
        <taxon>Pseudomonadati</taxon>
        <taxon>Planctomycetota</taxon>
        <taxon>Planctomycetia</taxon>
        <taxon>Pirellulales</taxon>
        <taxon>Pirellulaceae</taxon>
        <taxon>Rubripirellula</taxon>
    </lineage>
</organism>
<comment type="caution">
    <text evidence="2">The sequence shown here is derived from an EMBL/GenBank/DDBJ whole genome shotgun (WGS) entry which is preliminary data.</text>
</comment>
<feature type="region of interest" description="Disordered" evidence="1">
    <location>
        <begin position="7"/>
        <end position="31"/>
    </location>
</feature>
<dbReference type="AlphaFoldDB" id="A0A5B1CFN4"/>
<name>A0A5B1CFN4_9BACT</name>
<keyword evidence="3" id="KW-1185">Reference proteome</keyword>
<sequence length="244" mass="27477">MLVLEHATGDGDSACGDNHPPAARSSLEAPADDSRRCAHSLRSCSSAATRGLRWFLTALTTSERLRLRLLFSRFADGRHHFASATAAACVRSSLRRRHPLRLRDDHHPLRSGHPWPIFRRHPCRRRQTVRKRDSNVNRFGRVGPWCELPPHFHERCCAIHGFAVSLRASCPGALGGWRVGDSMLVRFGSVHWWFKPFPIGPPSGSATLPSFVMQTVSALENQSWCKLFRFGRSLPCRSRCPRAL</sequence>
<gene>
    <name evidence="2" type="ORF">LF1_08990</name>
</gene>
<dbReference type="Proteomes" id="UP000322699">
    <property type="component" value="Unassembled WGS sequence"/>
</dbReference>
<protein>
    <submittedName>
        <fullName evidence="2">Uncharacterized protein</fullName>
    </submittedName>
</protein>
<evidence type="ECO:0000313" key="2">
    <source>
        <dbReference type="EMBL" id="KAA1258380.1"/>
    </source>
</evidence>
<reference evidence="2 3" key="1">
    <citation type="submission" date="2019-08" db="EMBL/GenBank/DDBJ databases">
        <title>Deep-cultivation of Planctomycetes and their phenomic and genomic characterization uncovers novel biology.</title>
        <authorList>
            <person name="Wiegand S."/>
            <person name="Jogler M."/>
            <person name="Boedeker C."/>
            <person name="Pinto D."/>
            <person name="Vollmers J."/>
            <person name="Rivas-Marin E."/>
            <person name="Kohn T."/>
            <person name="Peeters S.H."/>
            <person name="Heuer A."/>
            <person name="Rast P."/>
            <person name="Oberbeckmann S."/>
            <person name="Bunk B."/>
            <person name="Jeske O."/>
            <person name="Meyerdierks A."/>
            <person name="Storesund J.E."/>
            <person name="Kallscheuer N."/>
            <person name="Luecker S."/>
            <person name="Lage O.M."/>
            <person name="Pohl T."/>
            <person name="Merkel B.J."/>
            <person name="Hornburger P."/>
            <person name="Mueller R.-W."/>
            <person name="Bruemmer F."/>
            <person name="Labrenz M."/>
            <person name="Spormann A.M."/>
            <person name="Op Den Camp H."/>
            <person name="Overmann J."/>
            <person name="Amann R."/>
            <person name="Jetten M.S.M."/>
            <person name="Mascher T."/>
            <person name="Medema M.H."/>
            <person name="Devos D.P."/>
            <person name="Kaster A.-K."/>
            <person name="Ovreas L."/>
            <person name="Rohde M."/>
            <person name="Galperin M.Y."/>
            <person name="Jogler C."/>
        </authorList>
    </citation>
    <scope>NUCLEOTIDE SEQUENCE [LARGE SCALE GENOMIC DNA]</scope>
    <source>
        <strain evidence="2 3">LF1</strain>
    </source>
</reference>